<feature type="compositionally biased region" description="Low complexity" evidence="3">
    <location>
        <begin position="1069"/>
        <end position="1089"/>
    </location>
</feature>
<feature type="compositionally biased region" description="Basic and acidic residues" evidence="3">
    <location>
        <begin position="1127"/>
        <end position="1136"/>
    </location>
</feature>
<dbReference type="PROSITE" id="PS51741">
    <property type="entry name" value="F_BAR"/>
    <property type="match status" value="1"/>
</dbReference>
<dbReference type="RefSeq" id="XP_007401158.1">
    <property type="nucleotide sequence ID" value="XM_007401096.1"/>
</dbReference>
<dbReference type="SUPFAM" id="SSF103657">
    <property type="entry name" value="BAR/IMD domain-like"/>
    <property type="match status" value="1"/>
</dbReference>
<dbReference type="HOGENOM" id="CLU_008201_0_0_1"/>
<feature type="domain" description="F-BAR" evidence="6">
    <location>
        <begin position="8"/>
        <end position="526"/>
    </location>
</feature>
<feature type="region of interest" description="Disordered" evidence="3">
    <location>
        <begin position="832"/>
        <end position="1143"/>
    </location>
</feature>
<dbReference type="GO" id="GO:0007010">
    <property type="term" value="P:cytoskeleton organization"/>
    <property type="evidence" value="ECO:0007669"/>
    <property type="project" value="TreeGrafter"/>
</dbReference>
<dbReference type="Proteomes" id="UP000008370">
    <property type="component" value="Unassembled WGS sequence"/>
</dbReference>
<dbReference type="InParanoid" id="K5VT50"/>
<evidence type="ECO:0000259" key="5">
    <source>
        <dbReference type="PROSITE" id="PS50238"/>
    </source>
</evidence>
<feature type="compositionally biased region" description="Low complexity" evidence="3">
    <location>
        <begin position="865"/>
        <end position="876"/>
    </location>
</feature>
<dbReference type="GO" id="GO:0005886">
    <property type="term" value="C:plasma membrane"/>
    <property type="evidence" value="ECO:0007669"/>
    <property type="project" value="TreeGrafter"/>
</dbReference>
<feature type="region of interest" description="Disordered" evidence="3">
    <location>
        <begin position="172"/>
        <end position="271"/>
    </location>
</feature>
<proteinExistence type="predicted"/>
<dbReference type="PANTHER" id="PTHR23065:SF17">
    <property type="entry name" value="RHO-GTPASE-ACTIVATING PROTEIN RGD2"/>
    <property type="match status" value="1"/>
</dbReference>
<dbReference type="PANTHER" id="PTHR23065">
    <property type="entry name" value="PROLINE-SERINE-THREONINE PHOSPHATASE INTERACTING PROTEIN 1"/>
    <property type="match status" value="1"/>
</dbReference>
<dbReference type="InterPro" id="IPR000591">
    <property type="entry name" value="DEP_dom"/>
</dbReference>
<organism evidence="7 8">
    <name type="scientific">Phanerochaete carnosa (strain HHB-10118-sp)</name>
    <name type="common">White-rot fungus</name>
    <name type="synonym">Peniophora carnosa</name>
    <dbReference type="NCBI Taxonomy" id="650164"/>
    <lineage>
        <taxon>Eukaryota</taxon>
        <taxon>Fungi</taxon>
        <taxon>Dikarya</taxon>
        <taxon>Basidiomycota</taxon>
        <taxon>Agaricomycotina</taxon>
        <taxon>Agaricomycetes</taxon>
        <taxon>Polyporales</taxon>
        <taxon>Phanerochaetaceae</taxon>
        <taxon>Phanerochaete</taxon>
    </lineage>
</organism>
<dbReference type="PROSITE" id="PS50186">
    <property type="entry name" value="DEP"/>
    <property type="match status" value="1"/>
</dbReference>
<dbReference type="InterPro" id="IPR031160">
    <property type="entry name" value="F_BAR_dom"/>
</dbReference>
<accession>K5VT50</accession>
<dbReference type="GO" id="GO:0007264">
    <property type="term" value="P:small GTPase-mediated signal transduction"/>
    <property type="evidence" value="ECO:0007669"/>
    <property type="project" value="TreeGrafter"/>
</dbReference>
<evidence type="ECO:0000313" key="8">
    <source>
        <dbReference type="Proteomes" id="UP000008370"/>
    </source>
</evidence>
<feature type="region of interest" description="Disordered" evidence="3">
    <location>
        <begin position="793"/>
        <end position="820"/>
    </location>
</feature>
<sequence>MAVITLPVTFQNSFWSQDYRSGLQVLFNQLEKGVVENEEIAAFIRARAAAESALAATLTSATPGTFLQEDGASLHLAFHGLKEESIAQGKLHAEAAKDLQTKIADPFSEWAKGYKERLQSSRANILDGFVHAYEHVQSDVANLKNSYVNKTHKADELEDDVRFAPISQPVGDIYTSPSLVPRDKRVPRTPVRQPTMSERITARLKDFKLNTSTPRAEAPADQTHEVHFDADAEEKGPDSPRADKGKGRAVDPEAPMLASPPPMETPLPPPRLATDPVPPPPAPPILVAGVAFTHQELSALMTRAKAELPLRSVRFPLLGEYHDAFSGEEFTMWLRENVKQLDGDLDRTEEAAKELAERQGLLRRLGELGNVFENADDAFYQFRPKAFNLEVPKPKDEKILSPLQHNLSPLAENVAKRTAGFASLVTKALNQNQAGEAPYVRARREAESADNEYRIAVRKLDRQRLGLEERIEDTLKTLQKWELDRLRAVKTVLGQYQACLESLSKGTTPSLERSSTLIASYQPESDLKALIEQHRTGPFRPNAHVYESVTHDESDVVFGIDLRKWADSGFWSTNSWASSPEQRDMIPPVLTALFGALTEAYSKLPGDVEKRKTWIYEVPLVASHHLRETLNAVSATQAIPDDALAKYDAPVIASAVKLWALELDPPLCMYESWDEFRKLYPTAGAMNPDEQPSEEQHIQELQAALQKLPRIHLIVLDTLLKHLRDLIDSTAEGDEPNDVYINKLALGLGRAILRPRAETKFSIQDRHPTLLFIDLLSKYAAILPPTVEKKKREFERKVPVRKRTRPTDMRMSRSRISAGADLKELQAQALAQRGLKVKSEPTVPPVPAISDMHKDAQQLPSPDQSATSESSAVTVSDEPESQPPHDEIAARDNGSPDYSRIPPPPSKEQSVDFSKIPPPPPLASRSPVSQVQAPVSKPPVDMPPVFKEPPPEDEDLPPRPMFKEPPPELGSPEAPRFREPQMAPAARSDSPELPMPTFKEPPREPVSPAATSPGIPSPSSASRPTSPKVGSASSRSVSPVKPSLSRHSSVTSSTGGISPSTRGPRLARGPRPSGSSVSSMVSNFNNRSSITNTAGLARPGSPATGHARSPSRPTGQVKRSSASRASAFERRTMHSDAEDEVTQ</sequence>
<keyword evidence="1 2" id="KW-0175">Coiled coil</keyword>
<dbReference type="EMBL" id="JH930479">
    <property type="protein sequence ID" value="EKM49960.1"/>
    <property type="molecule type" value="Genomic_DNA"/>
</dbReference>
<feature type="coiled-coil region" evidence="2">
    <location>
        <begin position="439"/>
        <end position="477"/>
    </location>
</feature>
<evidence type="ECO:0008006" key="9">
    <source>
        <dbReference type="Google" id="ProtNLM"/>
    </source>
</evidence>
<feature type="compositionally biased region" description="Low complexity" evidence="3">
    <location>
        <begin position="1043"/>
        <end position="1053"/>
    </location>
</feature>
<evidence type="ECO:0000256" key="3">
    <source>
        <dbReference type="SAM" id="MobiDB-lite"/>
    </source>
</evidence>
<dbReference type="Pfam" id="PF00620">
    <property type="entry name" value="RhoGAP"/>
    <property type="match status" value="1"/>
</dbReference>
<dbReference type="FunCoup" id="K5VT50">
    <property type="interactions" value="17"/>
</dbReference>
<name>K5VT50_PHACS</name>
<feature type="domain" description="Rho-GAP" evidence="5">
    <location>
        <begin position="560"/>
        <end position="783"/>
    </location>
</feature>
<evidence type="ECO:0000259" key="6">
    <source>
        <dbReference type="PROSITE" id="PS51741"/>
    </source>
</evidence>
<feature type="compositionally biased region" description="Pro residues" evidence="3">
    <location>
        <begin position="936"/>
        <end position="948"/>
    </location>
</feature>
<feature type="compositionally biased region" description="Basic and acidic residues" evidence="3">
    <location>
        <begin position="222"/>
        <end position="251"/>
    </location>
</feature>
<dbReference type="OrthoDB" id="2155291at2759"/>
<dbReference type="InterPro" id="IPR001060">
    <property type="entry name" value="FCH_dom"/>
</dbReference>
<feature type="compositionally biased region" description="Low complexity" evidence="3">
    <location>
        <begin position="1017"/>
        <end position="1027"/>
    </location>
</feature>
<evidence type="ECO:0000259" key="4">
    <source>
        <dbReference type="PROSITE" id="PS50186"/>
    </source>
</evidence>
<dbReference type="GeneID" id="18918809"/>
<dbReference type="SMART" id="SM00055">
    <property type="entry name" value="FCH"/>
    <property type="match status" value="1"/>
</dbReference>
<reference evidence="7 8" key="1">
    <citation type="journal article" date="2012" name="BMC Genomics">
        <title>Comparative genomics of the white-rot fungi, Phanerochaete carnosa and P. chrysosporium, to elucidate the genetic basis of the distinct wood types they colonize.</title>
        <authorList>
            <person name="Suzuki H."/>
            <person name="MacDonald J."/>
            <person name="Syed K."/>
            <person name="Salamov A."/>
            <person name="Hori C."/>
            <person name="Aerts A."/>
            <person name="Henrissat B."/>
            <person name="Wiebenga A."/>
            <person name="vanKuyk P.A."/>
            <person name="Barry K."/>
            <person name="Lindquist E."/>
            <person name="LaButti K."/>
            <person name="Lapidus A."/>
            <person name="Lucas S."/>
            <person name="Coutinho P."/>
            <person name="Gong Y."/>
            <person name="Samejima M."/>
            <person name="Mahadevan R."/>
            <person name="Abou-Zaid M."/>
            <person name="de Vries R.P."/>
            <person name="Igarashi K."/>
            <person name="Yadav J.S."/>
            <person name="Grigoriev I.V."/>
            <person name="Master E.R."/>
        </authorList>
    </citation>
    <scope>NUCLEOTIDE SEQUENCE [LARGE SCALE GENOMIC DNA]</scope>
    <source>
        <strain evidence="7 8">HHB-10118-sp</strain>
    </source>
</reference>
<dbReference type="SMART" id="SM00324">
    <property type="entry name" value="RhoGAP"/>
    <property type="match status" value="1"/>
</dbReference>
<dbReference type="KEGG" id="pco:PHACADRAFT_264420"/>
<dbReference type="InterPro" id="IPR000198">
    <property type="entry name" value="RhoGAP_dom"/>
</dbReference>
<evidence type="ECO:0000256" key="1">
    <source>
        <dbReference type="PROSITE-ProRule" id="PRU01077"/>
    </source>
</evidence>
<dbReference type="Pfam" id="PF00611">
    <property type="entry name" value="FCH"/>
    <property type="match status" value="1"/>
</dbReference>
<feature type="domain" description="DEP" evidence="4">
    <location>
        <begin position="304"/>
        <end position="384"/>
    </location>
</feature>
<protein>
    <recommendedName>
        <fullName evidence="9">Rho-GAP domain-containing protein</fullName>
    </recommendedName>
</protein>
<dbReference type="STRING" id="650164.K5VT50"/>
<evidence type="ECO:0000313" key="7">
    <source>
        <dbReference type="EMBL" id="EKM49960.1"/>
    </source>
</evidence>
<dbReference type="GO" id="GO:0005737">
    <property type="term" value="C:cytoplasm"/>
    <property type="evidence" value="ECO:0007669"/>
    <property type="project" value="TreeGrafter"/>
</dbReference>
<dbReference type="GO" id="GO:0005096">
    <property type="term" value="F:GTPase activator activity"/>
    <property type="evidence" value="ECO:0007669"/>
    <property type="project" value="TreeGrafter"/>
</dbReference>
<dbReference type="InterPro" id="IPR027267">
    <property type="entry name" value="AH/BAR_dom_sf"/>
</dbReference>
<feature type="compositionally biased region" description="Pro residues" evidence="3">
    <location>
        <begin position="258"/>
        <end position="271"/>
    </location>
</feature>
<dbReference type="SUPFAM" id="SSF48350">
    <property type="entry name" value="GTPase activation domain, GAP"/>
    <property type="match status" value="1"/>
</dbReference>
<dbReference type="Gene3D" id="1.10.555.10">
    <property type="entry name" value="Rho GTPase activation protein"/>
    <property type="match status" value="1"/>
</dbReference>
<dbReference type="AlphaFoldDB" id="K5VT50"/>
<dbReference type="PROSITE" id="PS50238">
    <property type="entry name" value="RHOGAP"/>
    <property type="match status" value="1"/>
</dbReference>
<evidence type="ECO:0000256" key="2">
    <source>
        <dbReference type="SAM" id="Coils"/>
    </source>
</evidence>
<keyword evidence="8" id="KW-1185">Reference proteome</keyword>
<dbReference type="Gene3D" id="1.20.1270.60">
    <property type="entry name" value="Arfaptin homology (AH) domain/BAR domain"/>
    <property type="match status" value="2"/>
</dbReference>
<dbReference type="GO" id="GO:0000935">
    <property type="term" value="C:division septum"/>
    <property type="evidence" value="ECO:0007669"/>
    <property type="project" value="TreeGrafter"/>
</dbReference>
<gene>
    <name evidence="7" type="ORF">PHACADRAFT_264420</name>
</gene>
<dbReference type="InterPro" id="IPR008936">
    <property type="entry name" value="Rho_GTPase_activation_prot"/>
</dbReference>